<accession>A0AAV7RSJ6</accession>
<evidence type="ECO:0000313" key="2">
    <source>
        <dbReference type="EMBL" id="KAJ1154480.1"/>
    </source>
</evidence>
<evidence type="ECO:0000256" key="1">
    <source>
        <dbReference type="SAM" id="MobiDB-lite"/>
    </source>
</evidence>
<reference evidence="2" key="1">
    <citation type="journal article" date="2022" name="bioRxiv">
        <title>Sequencing and chromosome-scale assembly of the giantPleurodeles waltlgenome.</title>
        <authorList>
            <person name="Brown T."/>
            <person name="Elewa A."/>
            <person name="Iarovenko S."/>
            <person name="Subramanian E."/>
            <person name="Araus A.J."/>
            <person name="Petzold A."/>
            <person name="Susuki M."/>
            <person name="Suzuki K.-i.T."/>
            <person name="Hayashi T."/>
            <person name="Toyoda A."/>
            <person name="Oliveira C."/>
            <person name="Osipova E."/>
            <person name="Leigh N.D."/>
            <person name="Simon A."/>
            <person name="Yun M.H."/>
        </authorList>
    </citation>
    <scope>NUCLEOTIDE SEQUENCE</scope>
    <source>
        <strain evidence="2">20211129_DDA</strain>
        <tissue evidence="2">Liver</tissue>
    </source>
</reference>
<name>A0AAV7RSJ6_PLEWA</name>
<feature type="region of interest" description="Disordered" evidence="1">
    <location>
        <begin position="1"/>
        <end position="43"/>
    </location>
</feature>
<feature type="region of interest" description="Disordered" evidence="1">
    <location>
        <begin position="89"/>
        <end position="120"/>
    </location>
</feature>
<gene>
    <name evidence="2" type="ORF">NDU88_007232</name>
</gene>
<sequence length="120" mass="13154">MPQTTAVRTNMAYSPPAARVTLGPAQVSGSSQPDHSTPRGPWKMREIGGVLEENRCTTADHIPSRGRHCGPVRARRVFPMLMALRPPAVREETHEEEVPFPTRRACPVATGGPQGTTLFW</sequence>
<dbReference type="Proteomes" id="UP001066276">
    <property type="component" value="Chromosome 5"/>
</dbReference>
<dbReference type="EMBL" id="JANPWB010000009">
    <property type="protein sequence ID" value="KAJ1154480.1"/>
    <property type="molecule type" value="Genomic_DNA"/>
</dbReference>
<organism evidence="2 3">
    <name type="scientific">Pleurodeles waltl</name>
    <name type="common">Iberian ribbed newt</name>
    <dbReference type="NCBI Taxonomy" id="8319"/>
    <lineage>
        <taxon>Eukaryota</taxon>
        <taxon>Metazoa</taxon>
        <taxon>Chordata</taxon>
        <taxon>Craniata</taxon>
        <taxon>Vertebrata</taxon>
        <taxon>Euteleostomi</taxon>
        <taxon>Amphibia</taxon>
        <taxon>Batrachia</taxon>
        <taxon>Caudata</taxon>
        <taxon>Salamandroidea</taxon>
        <taxon>Salamandridae</taxon>
        <taxon>Pleurodelinae</taxon>
        <taxon>Pleurodeles</taxon>
    </lineage>
</organism>
<protein>
    <submittedName>
        <fullName evidence="2">Uncharacterized protein</fullName>
    </submittedName>
</protein>
<evidence type="ECO:0000313" key="3">
    <source>
        <dbReference type="Proteomes" id="UP001066276"/>
    </source>
</evidence>
<proteinExistence type="predicted"/>
<dbReference type="AlphaFoldDB" id="A0AAV7RSJ6"/>
<comment type="caution">
    <text evidence="2">The sequence shown here is derived from an EMBL/GenBank/DDBJ whole genome shotgun (WGS) entry which is preliminary data.</text>
</comment>
<feature type="compositionally biased region" description="Polar residues" evidence="1">
    <location>
        <begin position="1"/>
        <end position="12"/>
    </location>
</feature>
<keyword evidence="3" id="KW-1185">Reference proteome</keyword>